<dbReference type="InterPro" id="IPR018274">
    <property type="entry name" value="PEP_util_AS"/>
</dbReference>
<organism evidence="3 4">
    <name type="scientific">Protofrankia coriariae</name>
    <dbReference type="NCBI Taxonomy" id="1562887"/>
    <lineage>
        <taxon>Bacteria</taxon>
        <taxon>Bacillati</taxon>
        <taxon>Actinomycetota</taxon>
        <taxon>Actinomycetes</taxon>
        <taxon>Frankiales</taxon>
        <taxon>Frankiaceae</taxon>
        <taxon>Protofrankia</taxon>
    </lineage>
</organism>
<feature type="domain" description="Pyruvate phosphate dikinase AMP/ATP-binding" evidence="2">
    <location>
        <begin position="59"/>
        <end position="243"/>
    </location>
</feature>
<evidence type="ECO:0000259" key="1">
    <source>
        <dbReference type="Pfam" id="PF00391"/>
    </source>
</evidence>
<dbReference type="Gene3D" id="3.30.470.20">
    <property type="entry name" value="ATP-grasp fold, B domain"/>
    <property type="match status" value="1"/>
</dbReference>
<dbReference type="InterPro" id="IPR010121">
    <property type="entry name" value="Pyruvate_phosphate_dikinase"/>
</dbReference>
<name>A0ABR5F2J6_9ACTN</name>
<reference evidence="3 4" key="1">
    <citation type="submission" date="2014-12" db="EMBL/GenBank/DDBJ databases">
        <title>Frankia sp. BMG5.1 draft genome.</title>
        <authorList>
            <person name="Gtari M."/>
            <person name="Ghodhbane-Gtari F."/>
            <person name="Nouioui I."/>
            <person name="Ktari A."/>
            <person name="Hezbri K."/>
            <person name="Mimouni W."/>
            <person name="Sbissi I."/>
            <person name="Ayari A."/>
            <person name="Yamanaka T."/>
            <person name="Normand P."/>
            <person name="Tisa L.S."/>
            <person name="Boudabous A."/>
        </authorList>
    </citation>
    <scope>NUCLEOTIDE SEQUENCE [LARGE SCALE GENOMIC DNA]</scope>
    <source>
        <strain evidence="3 4">BMG5.1</strain>
    </source>
</reference>
<dbReference type="PROSITE" id="PS00370">
    <property type="entry name" value="PEP_ENZYMES_PHOS_SITE"/>
    <property type="match status" value="1"/>
</dbReference>
<dbReference type="InterPro" id="IPR013815">
    <property type="entry name" value="ATP_grasp_subdomain_1"/>
</dbReference>
<dbReference type="InterPro" id="IPR036637">
    <property type="entry name" value="Phosphohistidine_dom_sf"/>
</dbReference>
<dbReference type="NCBIfam" id="NF004531">
    <property type="entry name" value="PRK05878.1"/>
    <property type="match status" value="1"/>
</dbReference>
<comment type="caution">
    <text evidence="3">The sequence shown here is derived from an EMBL/GenBank/DDBJ whole genome shotgun (WGS) entry which is preliminary data.</text>
</comment>
<keyword evidence="3" id="KW-0670">Pyruvate</keyword>
<evidence type="ECO:0000313" key="3">
    <source>
        <dbReference type="EMBL" id="KLL10902.1"/>
    </source>
</evidence>
<dbReference type="PANTHER" id="PTHR22931:SF9">
    <property type="entry name" value="PYRUVATE, PHOSPHATE DIKINASE 1, CHLOROPLASTIC"/>
    <property type="match status" value="1"/>
</dbReference>
<dbReference type="PANTHER" id="PTHR22931">
    <property type="entry name" value="PHOSPHOENOLPYRUVATE DIKINASE-RELATED"/>
    <property type="match status" value="1"/>
</dbReference>
<dbReference type="Proteomes" id="UP000035425">
    <property type="component" value="Unassembled WGS sequence"/>
</dbReference>
<evidence type="ECO:0000313" key="4">
    <source>
        <dbReference type="Proteomes" id="UP000035425"/>
    </source>
</evidence>
<dbReference type="SUPFAM" id="SSF56059">
    <property type="entry name" value="Glutathione synthetase ATP-binding domain-like"/>
    <property type="match status" value="1"/>
</dbReference>
<keyword evidence="4" id="KW-1185">Reference proteome</keyword>
<protein>
    <submittedName>
        <fullName evidence="3">Pyruvate phosphate dikinase</fullName>
    </submittedName>
</protein>
<dbReference type="Pfam" id="PF00391">
    <property type="entry name" value="PEP-utilizers"/>
    <property type="match status" value="1"/>
</dbReference>
<feature type="domain" description="PEP-utilising enzyme mobile" evidence="1">
    <location>
        <begin position="377"/>
        <end position="446"/>
    </location>
</feature>
<dbReference type="SUPFAM" id="SSF52009">
    <property type="entry name" value="Phosphohistidine domain"/>
    <property type="match status" value="1"/>
</dbReference>
<proteinExistence type="predicted"/>
<accession>A0ABR5F2J6</accession>
<dbReference type="EMBL" id="JWIO01000023">
    <property type="protein sequence ID" value="KLL10902.1"/>
    <property type="molecule type" value="Genomic_DNA"/>
</dbReference>
<dbReference type="RefSeq" id="WP_052914690.1">
    <property type="nucleotide sequence ID" value="NZ_JWIO01000023.1"/>
</dbReference>
<dbReference type="Gene3D" id="3.50.30.10">
    <property type="entry name" value="Phosphohistidine domain"/>
    <property type="match status" value="1"/>
</dbReference>
<dbReference type="Gene3D" id="3.30.1490.20">
    <property type="entry name" value="ATP-grasp fold, A domain"/>
    <property type="match status" value="1"/>
</dbReference>
<dbReference type="Gene3D" id="1.10.189.10">
    <property type="entry name" value="Pyruvate Phosphate Dikinase, domain 2"/>
    <property type="match status" value="1"/>
</dbReference>
<gene>
    <name evidence="3" type="ORF">FrCorBMG51_14785</name>
</gene>
<dbReference type="InterPro" id="IPR002192">
    <property type="entry name" value="PPDK_AMP/ATP-bd"/>
</dbReference>
<evidence type="ECO:0000259" key="2">
    <source>
        <dbReference type="Pfam" id="PF01326"/>
    </source>
</evidence>
<dbReference type="Pfam" id="PF01326">
    <property type="entry name" value="PPDK_N"/>
    <property type="match status" value="1"/>
</dbReference>
<sequence length="497" mass="51289">MTTITTAVRPLVPDLDGDRALLGGKAWGIQRMLALGVPVPPAFVVTTEACARHRAGGGRLPADVRAALPAAIAHLEEVTGRTFGRGPAPLLVSVRSGAAVSMPGMMDTVLNLGMTPRAQVALAASTGNARFAADTARRFTRQFEAVVGVAPPTEPAAQLEAAVSAVFASWDSRRALAYRRERGLDDNAGTAVTVQAMVFGNLDDASGTGVLFTRDPLTGDPEPFGEWLPRGQGEDVVAGTHDPLRLAELARAQPAVHAELMALAATLERECRDVQDIEFTVESGRLWLLQTRAAKRSPVAAVRLAVALAEEGLIGEREALDRVSPAQVAAVLRPHIEPHARAAARVLASGRPACPGVVSGVVVCDTEVAQDRADAGEAVVLARPTTDPEDVPAMSAVAAILTELGGATSHAAVVSRELGVPCVVGCGTGTLMGLAGTEVTVDAAAGEVLEGVLPVVAPAGAGDEPDLARLLAWARAEPGADPAASLPDLLTARDRTR</sequence>
<dbReference type="InterPro" id="IPR008279">
    <property type="entry name" value="PEP-util_enz_mobile_dom"/>
</dbReference>